<dbReference type="Proteomes" id="UP000664859">
    <property type="component" value="Unassembled WGS sequence"/>
</dbReference>
<proteinExistence type="predicted"/>
<reference evidence="1" key="1">
    <citation type="submission" date="2021-02" db="EMBL/GenBank/DDBJ databases">
        <title>First Annotated Genome of the Yellow-green Alga Tribonema minus.</title>
        <authorList>
            <person name="Mahan K.M."/>
        </authorList>
    </citation>
    <scope>NUCLEOTIDE SEQUENCE</scope>
    <source>
        <strain evidence="1">UTEX B ZZ1240</strain>
    </source>
</reference>
<dbReference type="AlphaFoldDB" id="A0A836CHC7"/>
<organism evidence="1 2">
    <name type="scientific">Tribonema minus</name>
    <dbReference type="NCBI Taxonomy" id="303371"/>
    <lineage>
        <taxon>Eukaryota</taxon>
        <taxon>Sar</taxon>
        <taxon>Stramenopiles</taxon>
        <taxon>Ochrophyta</taxon>
        <taxon>PX clade</taxon>
        <taxon>Xanthophyceae</taxon>
        <taxon>Tribonematales</taxon>
        <taxon>Tribonemataceae</taxon>
        <taxon>Tribonema</taxon>
    </lineage>
</organism>
<comment type="caution">
    <text evidence="1">The sequence shown here is derived from an EMBL/GenBank/DDBJ whole genome shotgun (WGS) entry which is preliminary data.</text>
</comment>
<protein>
    <submittedName>
        <fullName evidence="1">Uncharacterized protein</fullName>
    </submittedName>
</protein>
<evidence type="ECO:0000313" key="1">
    <source>
        <dbReference type="EMBL" id="KAG5186610.1"/>
    </source>
</evidence>
<feature type="non-terminal residue" evidence="1">
    <location>
        <position position="1"/>
    </location>
</feature>
<dbReference type="EMBL" id="JAFCMP010000109">
    <property type="protein sequence ID" value="KAG5186610.1"/>
    <property type="molecule type" value="Genomic_DNA"/>
</dbReference>
<keyword evidence="2" id="KW-1185">Reference proteome</keyword>
<name>A0A836CHC7_9STRA</name>
<sequence length="209" mass="23294">LSVERLNDDEDYTVDNTAASALEFNTRAGWKVAKAKYAATHTDSVDNATVKANVREALSKPTKRKHYGRMQQNEEGGVTLIRCSVCCVWKLRDDFYEDAGTTCNACVSDRAKLYFTTWRGAFKGLVGSATHSCKTPTRAARGLVCEITFEDLVDMYREQCGACAHSDIDIPLTTNGDWKVSLEKRDVNIGYSRHTCCFIAQEFQGSDHP</sequence>
<evidence type="ECO:0000313" key="2">
    <source>
        <dbReference type="Proteomes" id="UP000664859"/>
    </source>
</evidence>
<accession>A0A836CHC7</accession>
<dbReference type="OrthoDB" id="447489at2759"/>
<gene>
    <name evidence="1" type="ORF">JKP88DRAFT_179618</name>
</gene>